<accession>A0ABV6RNM0</accession>
<dbReference type="CDD" id="cd06444">
    <property type="entry name" value="DNA_pol_A"/>
    <property type="match status" value="1"/>
</dbReference>
<comment type="catalytic activity">
    <reaction evidence="4">
        <text>DNA(n) + a 2'-deoxyribonucleoside 5'-triphosphate = DNA(n+1) + diphosphate</text>
        <dbReference type="Rhea" id="RHEA:22508"/>
        <dbReference type="Rhea" id="RHEA-COMP:17339"/>
        <dbReference type="Rhea" id="RHEA-COMP:17340"/>
        <dbReference type="ChEBI" id="CHEBI:33019"/>
        <dbReference type="ChEBI" id="CHEBI:61560"/>
        <dbReference type="ChEBI" id="CHEBI:173112"/>
        <dbReference type="EC" id="2.7.7.7"/>
    </reaction>
</comment>
<feature type="region of interest" description="Disordered" evidence="5">
    <location>
        <begin position="406"/>
        <end position="442"/>
    </location>
</feature>
<dbReference type="Gene3D" id="1.10.150.20">
    <property type="entry name" value="5' to 3' exonuclease, C-terminal subdomain"/>
    <property type="match status" value="1"/>
</dbReference>
<keyword evidence="8" id="KW-1185">Reference proteome</keyword>
<dbReference type="PANTHER" id="PTHR10133:SF27">
    <property type="entry name" value="DNA POLYMERASE NU"/>
    <property type="match status" value="1"/>
</dbReference>
<dbReference type="Pfam" id="PF00476">
    <property type="entry name" value="DNA_pol_A"/>
    <property type="match status" value="1"/>
</dbReference>
<dbReference type="InterPro" id="IPR043502">
    <property type="entry name" value="DNA/RNA_pol_sf"/>
</dbReference>
<evidence type="ECO:0000256" key="2">
    <source>
        <dbReference type="ARBA" id="ARBA00012417"/>
    </source>
</evidence>
<dbReference type="Gene3D" id="3.30.70.370">
    <property type="match status" value="1"/>
</dbReference>
<dbReference type="RefSeq" id="WP_386667764.1">
    <property type="nucleotide sequence ID" value="NZ_JBHLTG010000002.1"/>
</dbReference>
<dbReference type="EMBL" id="JBHLTG010000002">
    <property type="protein sequence ID" value="MFC0678159.1"/>
    <property type="molecule type" value="Genomic_DNA"/>
</dbReference>
<keyword evidence="7" id="KW-0378">Hydrolase</keyword>
<evidence type="ECO:0000313" key="7">
    <source>
        <dbReference type="EMBL" id="MFC0678159.1"/>
    </source>
</evidence>
<feature type="domain" description="DNA-directed DNA polymerase family A palm" evidence="6">
    <location>
        <begin position="301"/>
        <end position="507"/>
    </location>
</feature>
<evidence type="ECO:0000259" key="6">
    <source>
        <dbReference type="SMART" id="SM00482"/>
    </source>
</evidence>
<comment type="caution">
    <text evidence="7">The sequence shown here is derived from an EMBL/GenBank/DDBJ whole genome shotgun (WGS) entry which is preliminary data.</text>
</comment>
<dbReference type="NCBIfam" id="NF011538">
    <property type="entry name" value="PRK14975.1-1"/>
    <property type="match status" value="1"/>
</dbReference>
<reference evidence="7 8" key="1">
    <citation type="submission" date="2024-09" db="EMBL/GenBank/DDBJ databases">
        <authorList>
            <person name="Sun Q."/>
            <person name="Mori K."/>
        </authorList>
    </citation>
    <scope>NUCLEOTIDE SEQUENCE [LARGE SCALE GENOMIC DNA]</scope>
    <source>
        <strain evidence="7 8">KCTC 23076</strain>
    </source>
</reference>
<dbReference type="InterPro" id="IPR001098">
    <property type="entry name" value="DNA-dir_DNA_pol_A_palm_dom"/>
</dbReference>
<evidence type="ECO:0000256" key="3">
    <source>
        <dbReference type="ARBA" id="ARBA00022705"/>
    </source>
</evidence>
<evidence type="ECO:0000313" key="8">
    <source>
        <dbReference type="Proteomes" id="UP001589896"/>
    </source>
</evidence>
<evidence type="ECO:0000256" key="4">
    <source>
        <dbReference type="ARBA" id="ARBA00049244"/>
    </source>
</evidence>
<keyword evidence="3" id="KW-0235">DNA replication</keyword>
<proteinExistence type="predicted"/>
<dbReference type="InterPro" id="IPR002298">
    <property type="entry name" value="DNA_polymerase_A"/>
</dbReference>
<comment type="subunit">
    <text evidence="1">Single-chain monomer with multiple functions.</text>
</comment>
<dbReference type="Proteomes" id="UP001589896">
    <property type="component" value="Unassembled WGS sequence"/>
</dbReference>
<evidence type="ECO:0000256" key="1">
    <source>
        <dbReference type="ARBA" id="ARBA00011541"/>
    </source>
</evidence>
<keyword evidence="7" id="KW-0540">Nuclease</keyword>
<organism evidence="7 8">
    <name type="scientific">Lysobacter korlensis</name>
    <dbReference type="NCBI Taxonomy" id="553636"/>
    <lineage>
        <taxon>Bacteria</taxon>
        <taxon>Pseudomonadati</taxon>
        <taxon>Pseudomonadota</taxon>
        <taxon>Gammaproteobacteria</taxon>
        <taxon>Lysobacterales</taxon>
        <taxon>Lysobacteraceae</taxon>
        <taxon>Lysobacter</taxon>
    </lineage>
</organism>
<dbReference type="GO" id="GO:0004527">
    <property type="term" value="F:exonuclease activity"/>
    <property type="evidence" value="ECO:0007669"/>
    <property type="project" value="UniProtKB-KW"/>
</dbReference>
<dbReference type="EC" id="2.7.7.7" evidence="2"/>
<keyword evidence="7" id="KW-0269">Exonuclease</keyword>
<protein>
    <recommendedName>
        <fullName evidence="2">DNA-directed DNA polymerase</fullName>
        <ecNumber evidence="2">2.7.7.7</ecNumber>
    </recommendedName>
</protein>
<dbReference type="SMART" id="SM00482">
    <property type="entry name" value="POLAc"/>
    <property type="match status" value="1"/>
</dbReference>
<evidence type="ECO:0000256" key="5">
    <source>
        <dbReference type="SAM" id="MobiDB-lite"/>
    </source>
</evidence>
<gene>
    <name evidence="7" type="ORF">ACFFGH_09940</name>
</gene>
<dbReference type="PANTHER" id="PTHR10133">
    <property type="entry name" value="DNA POLYMERASE I"/>
    <property type="match status" value="1"/>
</dbReference>
<dbReference type="SUPFAM" id="SSF56672">
    <property type="entry name" value="DNA/RNA polymerases"/>
    <property type="match status" value="1"/>
</dbReference>
<sequence>MHIVLEAAGDGGVRATGLDESDEPRFTEEFPRGRLPEWVAAHADGPRWVWDDTARWYPRLLDAGVRVERCTDLRLCHAVLRRALATARSRLATAEPNGWDRLETQGPDDGGLFRIGDETAQLDAVAEFRLQREAVAQADGGRLGLLLAAESAGALIAAELTFAGVPWRADVHDRILTGMLGPRPAPGMRPARLAELLGELRERFGSPDLNPDSPPELLRGLRRAGISVSSTRSWELKRVEHPGIPALLEYKKLSRLASANGWQWLDSWVRDGRFTPVYVPGGVVTGRWASNGGGALQLPAQVRDAVRADDGWKLIVADAAQLEPRVLAGLSGDLAMARAAQGADLYSGMVESGAVQTREQAKYGMLGAMYGGTRGESGRMVPRLGKAYPRALGLVEAAARAGERGESVSSLLGRSSPRPGTTWPALGDVDDQAEADERERRARSDNRAWGRFTRNFVVQSTAAEWALCWMAALRNRLWTLGSGTLRERPHLAFFLHDEVLVHSPAGLADEVAEHVRQTAAEAGRLLFGAFPIEFPVTVSVVDSYADAK</sequence>
<name>A0ABV6RNM0_9GAMM</name>